<dbReference type="SUPFAM" id="SSF53098">
    <property type="entry name" value="Ribonuclease H-like"/>
    <property type="match status" value="1"/>
</dbReference>
<accession>A0A392SQ25</accession>
<protein>
    <submittedName>
        <fullName evidence="2">Retrovirus-related pol polyprotein from transposon tnt 1-94</fullName>
    </submittedName>
</protein>
<dbReference type="PANTHER" id="PTHR42648:SF18">
    <property type="entry name" value="RETROTRANSPOSON, UNCLASSIFIED-LIKE PROTEIN"/>
    <property type="match status" value="1"/>
</dbReference>
<dbReference type="InterPro" id="IPR039537">
    <property type="entry name" value="Retrotran_Ty1/copia-like"/>
</dbReference>
<keyword evidence="3" id="KW-1185">Reference proteome</keyword>
<proteinExistence type="predicted"/>
<evidence type="ECO:0000313" key="3">
    <source>
        <dbReference type="Proteomes" id="UP000265520"/>
    </source>
</evidence>
<dbReference type="PANTHER" id="PTHR42648">
    <property type="entry name" value="TRANSPOSASE, PUTATIVE-RELATED"/>
    <property type="match status" value="1"/>
</dbReference>
<evidence type="ECO:0000259" key="1">
    <source>
        <dbReference type="Pfam" id="PF25597"/>
    </source>
</evidence>
<dbReference type="AlphaFoldDB" id="A0A392SQ25"/>
<feature type="non-terminal residue" evidence="2">
    <location>
        <position position="86"/>
    </location>
</feature>
<organism evidence="2 3">
    <name type="scientific">Trifolium medium</name>
    <dbReference type="NCBI Taxonomy" id="97028"/>
    <lineage>
        <taxon>Eukaryota</taxon>
        <taxon>Viridiplantae</taxon>
        <taxon>Streptophyta</taxon>
        <taxon>Embryophyta</taxon>
        <taxon>Tracheophyta</taxon>
        <taxon>Spermatophyta</taxon>
        <taxon>Magnoliopsida</taxon>
        <taxon>eudicotyledons</taxon>
        <taxon>Gunneridae</taxon>
        <taxon>Pentapetalae</taxon>
        <taxon>rosids</taxon>
        <taxon>fabids</taxon>
        <taxon>Fabales</taxon>
        <taxon>Fabaceae</taxon>
        <taxon>Papilionoideae</taxon>
        <taxon>50 kb inversion clade</taxon>
        <taxon>NPAAA clade</taxon>
        <taxon>Hologalegina</taxon>
        <taxon>IRL clade</taxon>
        <taxon>Trifolieae</taxon>
        <taxon>Trifolium</taxon>
    </lineage>
</organism>
<dbReference type="EMBL" id="LXQA010424902">
    <property type="protein sequence ID" value="MCI50978.1"/>
    <property type="molecule type" value="Genomic_DNA"/>
</dbReference>
<feature type="domain" description="Retroviral polymerase SH3-like" evidence="1">
    <location>
        <begin position="55"/>
        <end position="84"/>
    </location>
</feature>
<sequence>MLAGKGVPKRFWPEAVLWATYVLNRSPTLSVKDVTPEEAWSKMKPSIHYFRVFGCLAYAHIEDVQRKKLVPKSVKCVHLGISEELQ</sequence>
<evidence type="ECO:0000313" key="2">
    <source>
        <dbReference type="EMBL" id="MCI50978.1"/>
    </source>
</evidence>
<name>A0A392SQ25_9FABA</name>
<dbReference type="Proteomes" id="UP000265520">
    <property type="component" value="Unassembled WGS sequence"/>
</dbReference>
<dbReference type="Pfam" id="PF25597">
    <property type="entry name" value="SH3_retrovirus"/>
    <property type="match status" value="1"/>
</dbReference>
<dbReference type="InterPro" id="IPR057670">
    <property type="entry name" value="SH3_retrovirus"/>
</dbReference>
<dbReference type="InterPro" id="IPR012337">
    <property type="entry name" value="RNaseH-like_sf"/>
</dbReference>
<reference evidence="2 3" key="1">
    <citation type="journal article" date="2018" name="Front. Plant Sci.">
        <title>Red Clover (Trifolium pratense) and Zigzag Clover (T. medium) - A Picture of Genomic Similarities and Differences.</title>
        <authorList>
            <person name="Dluhosova J."/>
            <person name="Istvanek J."/>
            <person name="Nedelnik J."/>
            <person name="Repkova J."/>
        </authorList>
    </citation>
    <scope>NUCLEOTIDE SEQUENCE [LARGE SCALE GENOMIC DNA]</scope>
    <source>
        <strain evidence="3">cv. 10/8</strain>
        <tissue evidence="2">Leaf</tissue>
    </source>
</reference>
<comment type="caution">
    <text evidence="2">The sequence shown here is derived from an EMBL/GenBank/DDBJ whole genome shotgun (WGS) entry which is preliminary data.</text>
</comment>